<evidence type="ECO:0000259" key="1">
    <source>
        <dbReference type="Pfam" id="PF14258"/>
    </source>
</evidence>
<reference evidence="2 3" key="1">
    <citation type="submission" date="2018-06" db="EMBL/GenBank/DDBJ databases">
        <authorList>
            <consortium name="Pathogen Informatics"/>
            <person name="Doyle S."/>
        </authorList>
    </citation>
    <scope>NUCLEOTIDE SEQUENCE [LARGE SCALE GENOMIC DNA]</scope>
    <source>
        <strain evidence="2 3">NCTC11343</strain>
    </source>
</reference>
<dbReference type="GeneID" id="97183040"/>
<dbReference type="EMBL" id="UAUU01000009">
    <property type="protein sequence ID" value="SPZ87864.1"/>
    <property type="molecule type" value="Genomic_DNA"/>
</dbReference>
<protein>
    <recommendedName>
        <fullName evidence="1">DUF4350 domain-containing protein</fullName>
    </recommendedName>
</protein>
<dbReference type="RefSeq" id="WP_112375112.1">
    <property type="nucleotide sequence ID" value="NZ_CP069793.1"/>
</dbReference>
<feature type="domain" description="DUF4350" evidence="1">
    <location>
        <begin position="40"/>
        <end position="217"/>
    </location>
</feature>
<accession>A0A2X2J2H1</accession>
<dbReference type="Proteomes" id="UP000251241">
    <property type="component" value="Unassembled WGS sequence"/>
</dbReference>
<sequence length="397" mass="45593">MKGSVKFGLILLTVVLVLIALIDATSKKPIIWDRTFDAKDKNPFGAYVLRQELKHIIDQKNTTIERPLYEYLDSTKKTDANLFFYTSYFSLGEAAEDKLLDYVNRGGKAMIVAEDIDNYLLDSLGLEADNFYGFKKGVNIKSQLRVRLMNDNNKIHYSKSDLGEVFKKLPKNATILGSITYKEFGLPNFIAVQFGKGTFYLHLTPDLFGNYYLLNSASQYAYVAKSLSYLNDKPIAWYDFKANMEQYRTPLRVLLMNDGLRQAWYVLLAGLVLLLVFRSRREQRAVAVVSPEPNLSKEFCGTIATLYYENGAPGNMVAKKIDYFLHDLRMRFHLDTLMLREEEFIEELAERSGVSLAETQSLIRLIVRMQDAKQHDVADLKLINDTIEEFKHKAKMI</sequence>
<evidence type="ECO:0000313" key="3">
    <source>
        <dbReference type="Proteomes" id="UP000251241"/>
    </source>
</evidence>
<name>A0A2X2J2H1_SPHMU</name>
<organism evidence="2 3">
    <name type="scientific">Sphingobacterium multivorum</name>
    <dbReference type="NCBI Taxonomy" id="28454"/>
    <lineage>
        <taxon>Bacteria</taxon>
        <taxon>Pseudomonadati</taxon>
        <taxon>Bacteroidota</taxon>
        <taxon>Sphingobacteriia</taxon>
        <taxon>Sphingobacteriales</taxon>
        <taxon>Sphingobacteriaceae</taxon>
        <taxon>Sphingobacterium</taxon>
    </lineage>
</organism>
<dbReference type="AlphaFoldDB" id="A0A2X2J2H1"/>
<evidence type="ECO:0000313" key="2">
    <source>
        <dbReference type="EMBL" id="SPZ87864.1"/>
    </source>
</evidence>
<dbReference type="InterPro" id="IPR025646">
    <property type="entry name" value="DUF4350"/>
</dbReference>
<gene>
    <name evidence="2" type="ORF">NCTC11343_03157</name>
</gene>
<proteinExistence type="predicted"/>
<dbReference type="Pfam" id="PF14258">
    <property type="entry name" value="DUF4350"/>
    <property type="match status" value="1"/>
</dbReference>